<sequence>MSLLSDLINLNLSETTEKIIAEYIWIGGSGLDLRSKARTLPGPATDPSKLPKWNYDGSSTDQAPGDDSEVILYPQAIFKDPFRRGNNILVMCDAYTPAGEPIPTNKRHNAAKIFSHPDVVAEEPWYGIEQEYTLLQKDVKWPIGWPVGGFPGPQGPYYCGAGADKAFGRDIVNSHYKACLYAGINISGINGEVMPGQWEFQVGPAVGISAGDELWVARYILERITEIAGVVLSFDPKPIQGDWNGAGAHTNYSTKSMRNDGGIHVIKKAIEKLGLRHKEHIAAYGEGNERRLTGRHETADINTFSWGVANRGASIRVGRDTEKNGKGYFEDRRPASNMDPYVVTSKIAETTILWKP</sequence>
<evidence type="ECO:0000256" key="6">
    <source>
        <dbReference type="ARBA" id="ARBA00022840"/>
    </source>
</evidence>
<organism evidence="14 15">
    <name type="scientific">Hevea brasiliensis</name>
    <name type="common">Para rubber tree</name>
    <name type="synonym">Siphonia brasiliensis</name>
    <dbReference type="NCBI Taxonomy" id="3981"/>
    <lineage>
        <taxon>Eukaryota</taxon>
        <taxon>Viridiplantae</taxon>
        <taxon>Streptophyta</taxon>
        <taxon>Embryophyta</taxon>
        <taxon>Tracheophyta</taxon>
        <taxon>Spermatophyta</taxon>
        <taxon>Magnoliopsida</taxon>
        <taxon>eudicotyledons</taxon>
        <taxon>Gunneridae</taxon>
        <taxon>Pentapetalae</taxon>
        <taxon>rosids</taxon>
        <taxon>fabids</taxon>
        <taxon>Malpighiales</taxon>
        <taxon>Euphorbiaceae</taxon>
        <taxon>Crotonoideae</taxon>
        <taxon>Micrandreae</taxon>
        <taxon>Hevea</taxon>
    </lineage>
</organism>
<dbReference type="SUPFAM" id="SSF54368">
    <property type="entry name" value="Glutamine synthetase, N-terminal domain"/>
    <property type="match status" value="1"/>
</dbReference>
<dbReference type="Gene3D" id="3.10.20.70">
    <property type="entry name" value="Glutamine synthetase, N-terminal domain"/>
    <property type="match status" value="1"/>
</dbReference>
<dbReference type="InterPro" id="IPR008146">
    <property type="entry name" value="Gln_synth_cat_dom"/>
</dbReference>
<dbReference type="SMART" id="SM01230">
    <property type="entry name" value="Gln-synt_C"/>
    <property type="match status" value="1"/>
</dbReference>
<dbReference type="PROSITE" id="PS51987">
    <property type="entry name" value="GS_CATALYTIC"/>
    <property type="match status" value="1"/>
</dbReference>
<evidence type="ECO:0000256" key="3">
    <source>
        <dbReference type="ARBA" id="ARBA00012937"/>
    </source>
</evidence>
<dbReference type="GO" id="GO:0005524">
    <property type="term" value="F:ATP binding"/>
    <property type="evidence" value="ECO:0007669"/>
    <property type="project" value="UniProtKB-KW"/>
</dbReference>
<dbReference type="InterPro" id="IPR014746">
    <property type="entry name" value="Gln_synth/guanido_kin_cat_dom"/>
</dbReference>
<evidence type="ECO:0000256" key="2">
    <source>
        <dbReference type="ARBA" id="ARBA00011823"/>
    </source>
</evidence>
<reference evidence="14 15" key="1">
    <citation type="journal article" date="2020" name="Mol. Plant">
        <title>The Chromosome-Based Rubber Tree Genome Provides New Insights into Spurge Genome Evolution and Rubber Biosynthesis.</title>
        <authorList>
            <person name="Liu J."/>
            <person name="Shi C."/>
            <person name="Shi C.C."/>
            <person name="Li W."/>
            <person name="Zhang Q.J."/>
            <person name="Zhang Y."/>
            <person name="Li K."/>
            <person name="Lu H.F."/>
            <person name="Shi C."/>
            <person name="Zhu S.T."/>
            <person name="Xiao Z.Y."/>
            <person name="Nan H."/>
            <person name="Yue Y."/>
            <person name="Zhu X.G."/>
            <person name="Wu Y."/>
            <person name="Hong X.N."/>
            <person name="Fan G.Y."/>
            <person name="Tong Y."/>
            <person name="Zhang D."/>
            <person name="Mao C.L."/>
            <person name="Liu Y.L."/>
            <person name="Hao S.J."/>
            <person name="Liu W.Q."/>
            <person name="Lv M.Q."/>
            <person name="Zhang H.B."/>
            <person name="Liu Y."/>
            <person name="Hu-Tang G.R."/>
            <person name="Wang J.P."/>
            <person name="Wang J.H."/>
            <person name="Sun Y.H."/>
            <person name="Ni S.B."/>
            <person name="Chen W.B."/>
            <person name="Zhang X.C."/>
            <person name="Jiao Y.N."/>
            <person name="Eichler E.E."/>
            <person name="Li G.H."/>
            <person name="Liu X."/>
            <person name="Gao L.Z."/>
        </authorList>
    </citation>
    <scope>NUCLEOTIDE SEQUENCE [LARGE SCALE GENOMIC DNA]</scope>
    <source>
        <strain evidence="15">cv. GT1</strain>
        <tissue evidence="14">Leaf</tissue>
    </source>
</reference>
<dbReference type="FunFam" id="3.30.590.10:FF:000004">
    <property type="entry name" value="Glutamine synthetase"/>
    <property type="match status" value="1"/>
</dbReference>
<dbReference type="InterPro" id="IPR036651">
    <property type="entry name" value="Gln_synt_N_sf"/>
</dbReference>
<evidence type="ECO:0000256" key="5">
    <source>
        <dbReference type="ARBA" id="ARBA00022741"/>
    </source>
</evidence>
<keyword evidence="5 10" id="KW-0547">Nucleotide-binding</keyword>
<evidence type="ECO:0000259" key="12">
    <source>
        <dbReference type="PROSITE" id="PS51986"/>
    </source>
</evidence>
<evidence type="ECO:0000256" key="4">
    <source>
        <dbReference type="ARBA" id="ARBA00022598"/>
    </source>
</evidence>
<evidence type="ECO:0000256" key="9">
    <source>
        <dbReference type="RuleBase" id="RU000384"/>
    </source>
</evidence>
<feature type="domain" description="GS beta-grasp" evidence="12">
    <location>
        <begin position="19"/>
        <end position="99"/>
    </location>
</feature>
<evidence type="ECO:0000313" key="15">
    <source>
        <dbReference type="Proteomes" id="UP000467840"/>
    </source>
</evidence>
<evidence type="ECO:0000256" key="8">
    <source>
        <dbReference type="PROSITE-ProRule" id="PRU01330"/>
    </source>
</evidence>
<feature type="region of interest" description="Disordered" evidence="11">
    <location>
        <begin position="37"/>
        <end position="66"/>
    </location>
</feature>
<feature type="domain" description="GS catalytic" evidence="13">
    <location>
        <begin position="106"/>
        <end position="356"/>
    </location>
</feature>
<evidence type="ECO:0000256" key="10">
    <source>
        <dbReference type="RuleBase" id="RU004356"/>
    </source>
</evidence>
<protein>
    <recommendedName>
        <fullName evidence="3 10">Glutamine synthetase</fullName>
        <ecNumber evidence="3 10">6.3.1.2</ecNumber>
    </recommendedName>
</protein>
<dbReference type="GO" id="GO:0006542">
    <property type="term" value="P:glutamine biosynthetic process"/>
    <property type="evidence" value="ECO:0007669"/>
    <property type="project" value="InterPro"/>
</dbReference>
<dbReference type="PANTHER" id="PTHR20852">
    <property type="entry name" value="GLUTAMINE SYNTHETASE"/>
    <property type="match status" value="1"/>
</dbReference>
<evidence type="ECO:0000259" key="13">
    <source>
        <dbReference type="PROSITE" id="PS51987"/>
    </source>
</evidence>
<dbReference type="AlphaFoldDB" id="A0A6A6LNL7"/>
<dbReference type="InterPro" id="IPR027303">
    <property type="entry name" value="Gln_synth_gly_rich_site"/>
</dbReference>
<dbReference type="EC" id="6.3.1.2" evidence="3 10"/>
<evidence type="ECO:0000256" key="7">
    <source>
        <dbReference type="ARBA" id="ARBA00049436"/>
    </source>
</evidence>
<dbReference type="PROSITE" id="PS00180">
    <property type="entry name" value="GLNA_1"/>
    <property type="match status" value="1"/>
</dbReference>
<keyword evidence="4 10" id="KW-0436">Ligase</keyword>
<keyword evidence="15" id="KW-1185">Reference proteome</keyword>
<dbReference type="PANTHER" id="PTHR20852:SF103">
    <property type="entry name" value="GLUTAMINE SYNTHETASE"/>
    <property type="match status" value="1"/>
</dbReference>
<comment type="subunit">
    <text evidence="2">Homooctamer.</text>
</comment>
<dbReference type="SUPFAM" id="SSF55931">
    <property type="entry name" value="Glutamine synthetase/guanido kinase"/>
    <property type="match status" value="1"/>
</dbReference>
<evidence type="ECO:0000256" key="1">
    <source>
        <dbReference type="ARBA" id="ARBA00009897"/>
    </source>
</evidence>
<dbReference type="PROSITE" id="PS51986">
    <property type="entry name" value="GS_BETA_GRASP"/>
    <property type="match status" value="1"/>
</dbReference>
<comment type="caution">
    <text evidence="14">The sequence shown here is derived from an EMBL/GenBank/DDBJ whole genome shotgun (WGS) entry which is preliminary data.</text>
</comment>
<dbReference type="Proteomes" id="UP000467840">
    <property type="component" value="Chromosome 4"/>
</dbReference>
<dbReference type="Gene3D" id="3.30.590.10">
    <property type="entry name" value="Glutamine synthetase/guanido kinase, catalytic domain"/>
    <property type="match status" value="1"/>
</dbReference>
<dbReference type="InterPro" id="IPR008147">
    <property type="entry name" value="Gln_synt_N"/>
</dbReference>
<comment type="catalytic activity">
    <reaction evidence="7 10">
        <text>L-glutamate + NH4(+) + ATP = L-glutamine + ADP + phosphate + H(+)</text>
        <dbReference type="Rhea" id="RHEA:16169"/>
        <dbReference type="ChEBI" id="CHEBI:15378"/>
        <dbReference type="ChEBI" id="CHEBI:28938"/>
        <dbReference type="ChEBI" id="CHEBI:29985"/>
        <dbReference type="ChEBI" id="CHEBI:30616"/>
        <dbReference type="ChEBI" id="CHEBI:43474"/>
        <dbReference type="ChEBI" id="CHEBI:58359"/>
        <dbReference type="ChEBI" id="CHEBI:456216"/>
        <dbReference type="EC" id="6.3.1.2"/>
    </reaction>
</comment>
<evidence type="ECO:0000313" key="14">
    <source>
        <dbReference type="EMBL" id="KAF2302107.1"/>
    </source>
</evidence>
<name>A0A6A6LNL7_HEVBR</name>
<keyword evidence="6 10" id="KW-0067">ATP-binding</keyword>
<dbReference type="InterPro" id="IPR050292">
    <property type="entry name" value="Glutamine_Synthetase"/>
</dbReference>
<dbReference type="GO" id="GO:0004356">
    <property type="term" value="F:glutamine synthetase activity"/>
    <property type="evidence" value="ECO:0007669"/>
    <property type="project" value="UniProtKB-EC"/>
</dbReference>
<comment type="similarity">
    <text evidence="1 8 9">Belongs to the glutamine synthetase family.</text>
</comment>
<proteinExistence type="inferred from homology"/>
<evidence type="ECO:0000256" key="11">
    <source>
        <dbReference type="SAM" id="MobiDB-lite"/>
    </source>
</evidence>
<dbReference type="GO" id="GO:0005737">
    <property type="term" value="C:cytoplasm"/>
    <property type="evidence" value="ECO:0007669"/>
    <property type="project" value="TreeGrafter"/>
</dbReference>
<dbReference type="FunFam" id="3.10.20.70:FF:000003">
    <property type="entry name" value="Glutamine synthetase, chloroplastic"/>
    <property type="match status" value="1"/>
</dbReference>
<gene>
    <name evidence="14" type="ORF">GH714_032778</name>
</gene>
<dbReference type="Pfam" id="PF00120">
    <property type="entry name" value="Gln-synt_C"/>
    <property type="match status" value="1"/>
</dbReference>
<dbReference type="PROSITE" id="PS00181">
    <property type="entry name" value="GLNA_ATP"/>
    <property type="match status" value="1"/>
</dbReference>
<accession>A0A6A6LNL7</accession>
<dbReference type="EMBL" id="JAAGAX010000010">
    <property type="protein sequence ID" value="KAF2302107.1"/>
    <property type="molecule type" value="Genomic_DNA"/>
</dbReference>
<dbReference type="InterPro" id="IPR027302">
    <property type="entry name" value="Gln_synth_N_conserv_site"/>
</dbReference>